<evidence type="ECO:0000256" key="1">
    <source>
        <dbReference type="SAM" id="MobiDB-lite"/>
    </source>
</evidence>
<dbReference type="RefSeq" id="WP_322132407.1">
    <property type="nucleotide sequence ID" value="NZ_CP085036.1"/>
</dbReference>
<proteinExistence type="predicted"/>
<feature type="region of interest" description="Disordered" evidence="1">
    <location>
        <begin position="308"/>
        <end position="327"/>
    </location>
</feature>
<name>A0ABT6KLI0_9MICO</name>
<evidence type="ECO:0000313" key="2">
    <source>
        <dbReference type="EMBL" id="MDH6180039.1"/>
    </source>
</evidence>
<sequence length="554" mass="60484">MRIEAHLPLPVERSVAVGTGRMLPLGAGLVVVSWFEGDAAARFGILDTRDGSWKRGKGVSGVIQDAVGDPSLDRAWLLCSYGLFEIELSTATVTRRLRRGLGTHQSTLTPLGNATVGVSSRFGKTVAVVSTESMELVGRMRVPAPDVTVGDEASRLFMSFQAGLAREAHHLAPSGKSVAIPRAASALAIGAHVAYLPSRESTYGELHPLGSIAWYDTTRMRSSEVGPDVGATRLLAHTADGHLLASEGDRGLLVLDATGRDVVERVNVPAGVVDVIPLASEVLLWQGRPHQWPHITVLAGVAGTSGASPLAASTTHAEPIPPSSTSARKATELQLEGHTLWAGESLSGITAERITLLDCRTEITDDPEARPVIRDLNLRRLRMRRSQISGAVIEDLTIEGLDTDIPSGFVRGCEIRRVTLRGRVGPLSLFPEITKYRGHEREWEVHRALYERRLQDPEWMLDLRDARGPIYVRGHPSRFFLLNPEIHAVVPFENAISAPWRDIDFGRSHFSVTLDDLVRYGWEDATLIANPRDKHFADELRVIAELRERGIANA</sequence>
<reference evidence="2 3" key="1">
    <citation type="submission" date="2023-04" db="EMBL/GenBank/DDBJ databases">
        <title>Genome Encyclopedia of Bacteria and Archaea VI: Functional Genomics of Type Strains.</title>
        <authorList>
            <person name="Whitman W."/>
        </authorList>
    </citation>
    <scope>NUCLEOTIDE SEQUENCE [LARGE SCALE GENOMIC DNA]</scope>
    <source>
        <strain evidence="2 3">SG_E_30_P1</strain>
    </source>
</reference>
<gene>
    <name evidence="2" type="ORF">M2152_000221</name>
</gene>
<dbReference type="SUPFAM" id="SSF51004">
    <property type="entry name" value="C-terminal (heme d1) domain of cytochrome cd1-nitrite reductase"/>
    <property type="match status" value="1"/>
</dbReference>
<dbReference type="EMBL" id="JARXVQ010000001">
    <property type="protein sequence ID" value="MDH6180039.1"/>
    <property type="molecule type" value="Genomic_DNA"/>
</dbReference>
<accession>A0ABT6KLI0</accession>
<protein>
    <submittedName>
        <fullName evidence="2">Uncharacterized protein</fullName>
    </submittedName>
</protein>
<organism evidence="2 3">
    <name type="scientific">Antiquaquibacter oligotrophicus</name>
    <dbReference type="NCBI Taxonomy" id="2880260"/>
    <lineage>
        <taxon>Bacteria</taxon>
        <taxon>Bacillati</taxon>
        <taxon>Actinomycetota</taxon>
        <taxon>Actinomycetes</taxon>
        <taxon>Micrococcales</taxon>
        <taxon>Microbacteriaceae</taxon>
        <taxon>Antiquaquibacter</taxon>
    </lineage>
</organism>
<dbReference type="Proteomes" id="UP001160142">
    <property type="component" value="Unassembled WGS sequence"/>
</dbReference>
<comment type="caution">
    <text evidence="2">The sequence shown here is derived from an EMBL/GenBank/DDBJ whole genome shotgun (WGS) entry which is preliminary data.</text>
</comment>
<dbReference type="InterPro" id="IPR011048">
    <property type="entry name" value="Haem_d1_sf"/>
</dbReference>
<evidence type="ECO:0000313" key="3">
    <source>
        <dbReference type="Proteomes" id="UP001160142"/>
    </source>
</evidence>
<keyword evidence="3" id="KW-1185">Reference proteome</keyword>